<name>A0A7X5HY37_9FIRM</name>
<dbReference type="RefSeq" id="WP_162371486.1">
    <property type="nucleotide sequence ID" value="NZ_JAAEEH010000059.1"/>
</dbReference>
<evidence type="ECO:0000256" key="1">
    <source>
        <dbReference type="ARBA" id="ARBA00001966"/>
    </source>
</evidence>
<evidence type="ECO:0000256" key="4">
    <source>
        <dbReference type="ARBA" id="ARBA00022723"/>
    </source>
</evidence>
<dbReference type="SFLD" id="SFLDF00319">
    <property type="entry name" value="Fe_hydrogenase_maturase_(HydG"/>
    <property type="match status" value="1"/>
</dbReference>
<dbReference type="InterPro" id="IPR058240">
    <property type="entry name" value="rSAM_sf"/>
</dbReference>
<dbReference type="GO" id="GO:0044272">
    <property type="term" value="P:sulfur compound biosynthetic process"/>
    <property type="evidence" value="ECO:0007669"/>
    <property type="project" value="UniProtKB-ARBA"/>
</dbReference>
<dbReference type="GO" id="GO:0042364">
    <property type="term" value="P:water-soluble vitamin biosynthetic process"/>
    <property type="evidence" value="ECO:0007669"/>
    <property type="project" value="UniProtKB-ARBA"/>
</dbReference>
<dbReference type="InterPro" id="IPR013785">
    <property type="entry name" value="Aldolase_TIM"/>
</dbReference>
<dbReference type="NCBIfam" id="TIGR03955">
    <property type="entry name" value="rSAM_HydG"/>
    <property type="match status" value="1"/>
</dbReference>
<reference evidence="8 9" key="1">
    <citation type="submission" date="2020-01" db="EMBL/GenBank/DDBJ databases">
        <title>Anaeroalcalibacter tamaniensis gen. nov., sp. nov., moderately halophilic strictly anaerobic fermenter bacterium from mud volcano of Taman peninsula.</title>
        <authorList>
            <person name="Frolova A."/>
            <person name="Merkel A.Y."/>
            <person name="Slobodkin A.I."/>
        </authorList>
    </citation>
    <scope>NUCLEOTIDE SEQUENCE [LARGE SCALE GENOMIC DNA]</scope>
    <source>
        <strain evidence="8 9">F-3ap</strain>
    </source>
</reference>
<dbReference type="InterPro" id="IPR034428">
    <property type="entry name" value="ThiH/NoCL/HydG-like"/>
</dbReference>
<evidence type="ECO:0000313" key="9">
    <source>
        <dbReference type="Proteomes" id="UP000461585"/>
    </source>
</evidence>
<feature type="domain" description="Biotin and thiamin synthesis-associated" evidence="7">
    <location>
        <begin position="265"/>
        <end position="369"/>
    </location>
</feature>
<evidence type="ECO:0000313" key="8">
    <source>
        <dbReference type="EMBL" id="NDL68767.1"/>
    </source>
</evidence>
<accession>A0A7X5HY37</accession>
<dbReference type="GO" id="GO:0003824">
    <property type="term" value="F:catalytic activity"/>
    <property type="evidence" value="ECO:0007669"/>
    <property type="project" value="InterPro"/>
</dbReference>
<dbReference type="InterPro" id="IPR007197">
    <property type="entry name" value="rSAM"/>
</dbReference>
<keyword evidence="3" id="KW-0949">S-adenosyl-L-methionine</keyword>
<dbReference type="SUPFAM" id="SSF102114">
    <property type="entry name" value="Radical SAM enzymes"/>
    <property type="match status" value="1"/>
</dbReference>
<dbReference type="GO" id="GO:0051539">
    <property type="term" value="F:4 iron, 4 sulfur cluster binding"/>
    <property type="evidence" value="ECO:0007669"/>
    <property type="project" value="UniProtKB-KW"/>
</dbReference>
<dbReference type="PANTHER" id="PTHR43583:SF2">
    <property type="entry name" value="THIAZOLE BIOSYNTHESIS PROTEIN"/>
    <property type="match status" value="1"/>
</dbReference>
<keyword evidence="6" id="KW-0411">Iron-sulfur</keyword>
<dbReference type="PANTHER" id="PTHR43583">
    <property type="entry name" value="2-IMINOACETATE SYNTHASE"/>
    <property type="match status" value="1"/>
</dbReference>
<protein>
    <submittedName>
        <fullName evidence="8">[FeFe] hydrogenase H-cluster radical SAM maturase HydG</fullName>
    </submittedName>
</protein>
<keyword evidence="2" id="KW-0004">4Fe-4S</keyword>
<gene>
    <name evidence="8" type="primary">hydG</name>
    <name evidence="8" type="ORF">GXN74_13575</name>
</gene>
<organism evidence="8 9">
    <name type="scientific">Anaerotalea alkaliphila</name>
    <dbReference type="NCBI Taxonomy" id="2662126"/>
    <lineage>
        <taxon>Bacteria</taxon>
        <taxon>Bacillati</taxon>
        <taxon>Bacillota</taxon>
        <taxon>Clostridia</taxon>
        <taxon>Eubacteriales</taxon>
        <taxon>Anaerotalea</taxon>
    </lineage>
</organism>
<dbReference type="SFLD" id="SFLDG01081">
    <property type="entry name" value="cleavage_of_the_Ca-Cb_bond_in"/>
    <property type="match status" value="1"/>
</dbReference>
<dbReference type="SFLD" id="SFLDS00029">
    <property type="entry name" value="Radical_SAM"/>
    <property type="match status" value="1"/>
</dbReference>
<keyword evidence="9" id="KW-1185">Reference proteome</keyword>
<comment type="caution">
    <text evidence="8">The sequence shown here is derived from an EMBL/GenBank/DDBJ whole genome shotgun (WGS) entry which is preliminary data.</text>
</comment>
<evidence type="ECO:0000256" key="5">
    <source>
        <dbReference type="ARBA" id="ARBA00023004"/>
    </source>
</evidence>
<evidence type="ECO:0000256" key="6">
    <source>
        <dbReference type="ARBA" id="ARBA00023014"/>
    </source>
</evidence>
<evidence type="ECO:0000256" key="3">
    <source>
        <dbReference type="ARBA" id="ARBA00022691"/>
    </source>
</evidence>
<keyword evidence="5" id="KW-0408">Iron</keyword>
<dbReference type="AlphaFoldDB" id="A0A7X5HY37"/>
<dbReference type="SMART" id="SM00876">
    <property type="entry name" value="BATS"/>
    <property type="match status" value="1"/>
</dbReference>
<dbReference type="GO" id="GO:0046872">
    <property type="term" value="F:metal ion binding"/>
    <property type="evidence" value="ECO:0007669"/>
    <property type="project" value="UniProtKB-KW"/>
</dbReference>
<dbReference type="Pfam" id="PF06968">
    <property type="entry name" value="BATS"/>
    <property type="match status" value="1"/>
</dbReference>
<keyword evidence="4" id="KW-0479">Metal-binding</keyword>
<comment type="cofactor">
    <cofactor evidence="1">
        <name>[4Fe-4S] cluster</name>
        <dbReference type="ChEBI" id="CHEBI:49883"/>
    </cofactor>
</comment>
<sequence>MKKFIDDQKINALLEQGKTATKGQLEAIIAKSHNLETLSLEEVAALLQCEDREIWEKVYATARHIKDSIYGNRVVMFAPLYVSNHCVNGCTYCGYKCGNKFSRRLLTDEEIQREARIIENMGHKRIALEAGEDDKNCPIDYILHAMDVVYKTKSENNGSIRRINVNIAATTVENYRKLKDAGIGTYILFQETYHEESYKAYHPTGPKSDYLYHLTAMDRAMEGGIDDVGIGALFGLYDYKFDVMGLMMHRDHLEEVFGVGPHTISVPRIRKAEDVAAETFPHSVSDEEFERLVAVIRLAVPYTGIILSTREDVAMRERLIDRGVSQVSSGSKTDVGGYSEENMVSQFETADERPTGEVIHALLEKGFLPSYCTACYRAGRTGDRFMQVAKSGNIHNLCHPNAMMTLQEYLEDYADDRLKALGEKVIAENVDRIPNEKMRENTVERLAQIKAGQRDLFF</sequence>
<proteinExistence type="predicted"/>
<evidence type="ECO:0000259" key="7">
    <source>
        <dbReference type="SMART" id="SM00876"/>
    </source>
</evidence>
<dbReference type="Gene3D" id="3.20.20.70">
    <property type="entry name" value="Aldolase class I"/>
    <property type="match status" value="1"/>
</dbReference>
<dbReference type="InterPro" id="IPR010722">
    <property type="entry name" value="BATS_dom"/>
</dbReference>
<dbReference type="CDD" id="cd01335">
    <property type="entry name" value="Radical_SAM"/>
    <property type="match status" value="1"/>
</dbReference>
<dbReference type="InterPro" id="IPR024007">
    <property type="entry name" value="FeFe-hyd_mat_HydG"/>
</dbReference>
<dbReference type="SFLD" id="SFLDG01060">
    <property type="entry name" value="BATS_domain_containing"/>
    <property type="match status" value="1"/>
</dbReference>
<evidence type="ECO:0000256" key="2">
    <source>
        <dbReference type="ARBA" id="ARBA00022485"/>
    </source>
</evidence>
<dbReference type="Proteomes" id="UP000461585">
    <property type="component" value="Unassembled WGS sequence"/>
</dbReference>
<dbReference type="Pfam" id="PF04055">
    <property type="entry name" value="Radical_SAM"/>
    <property type="match status" value="1"/>
</dbReference>
<dbReference type="EMBL" id="JAAEEH010000059">
    <property type="protein sequence ID" value="NDL68767.1"/>
    <property type="molecule type" value="Genomic_DNA"/>
</dbReference>